<keyword evidence="3" id="KW-1185">Reference proteome</keyword>
<dbReference type="SUPFAM" id="SSF52743">
    <property type="entry name" value="Subtilisin-like"/>
    <property type="match status" value="1"/>
</dbReference>
<dbReference type="InterPro" id="IPR036852">
    <property type="entry name" value="Peptidase_S8/S53_dom_sf"/>
</dbReference>
<dbReference type="GO" id="GO:0006508">
    <property type="term" value="P:proteolysis"/>
    <property type="evidence" value="ECO:0007669"/>
    <property type="project" value="InterPro"/>
</dbReference>
<evidence type="ECO:0000313" key="3">
    <source>
        <dbReference type="Proteomes" id="UP000184612"/>
    </source>
</evidence>
<dbReference type="EMBL" id="FRFD01000006">
    <property type="protein sequence ID" value="SHO49103.1"/>
    <property type="molecule type" value="Genomic_DNA"/>
</dbReference>
<dbReference type="Proteomes" id="UP000184612">
    <property type="component" value="Unassembled WGS sequence"/>
</dbReference>
<dbReference type="STRING" id="1121345.SAMN02745217_02127"/>
<dbReference type="AlphaFoldDB" id="A0A1M7Y8Z3"/>
<dbReference type="Pfam" id="PF00082">
    <property type="entry name" value="Peptidase_S8"/>
    <property type="match status" value="1"/>
</dbReference>
<dbReference type="Gene3D" id="3.40.50.200">
    <property type="entry name" value="Peptidase S8/S53 domain"/>
    <property type="match status" value="1"/>
</dbReference>
<protein>
    <submittedName>
        <fullName evidence="2">Subtilase family protein</fullName>
    </submittedName>
</protein>
<dbReference type="InterPro" id="IPR000209">
    <property type="entry name" value="Peptidase_S8/S53_dom"/>
</dbReference>
<evidence type="ECO:0000259" key="1">
    <source>
        <dbReference type="Pfam" id="PF00082"/>
    </source>
</evidence>
<reference evidence="2 3" key="1">
    <citation type="submission" date="2016-12" db="EMBL/GenBank/DDBJ databases">
        <authorList>
            <person name="Song W.-J."/>
            <person name="Kurnit D.M."/>
        </authorList>
    </citation>
    <scope>NUCLEOTIDE SEQUENCE [LARGE SCALE GENOMIC DNA]</scope>
    <source>
        <strain evidence="2 3">DSM 12503</strain>
    </source>
</reference>
<proteinExistence type="predicted"/>
<dbReference type="GO" id="GO:0004252">
    <property type="term" value="F:serine-type endopeptidase activity"/>
    <property type="evidence" value="ECO:0007669"/>
    <property type="project" value="InterPro"/>
</dbReference>
<feature type="domain" description="Peptidase S8/S53" evidence="1">
    <location>
        <begin position="52"/>
        <end position="204"/>
    </location>
</feature>
<name>A0A1M7Y8Z3_9FIRM</name>
<evidence type="ECO:0000313" key="2">
    <source>
        <dbReference type="EMBL" id="SHO49103.1"/>
    </source>
</evidence>
<organism evidence="2 3">
    <name type="scientific">Anaerocolumna xylanovorans DSM 12503</name>
    <dbReference type="NCBI Taxonomy" id="1121345"/>
    <lineage>
        <taxon>Bacteria</taxon>
        <taxon>Bacillati</taxon>
        <taxon>Bacillota</taxon>
        <taxon>Clostridia</taxon>
        <taxon>Lachnospirales</taxon>
        <taxon>Lachnospiraceae</taxon>
        <taxon>Anaerocolumna</taxon>
    </lineage>
</organism>
<dbReference type="OrthoDB" id="9798386at2"/>
<sequence>MKIGVLDTDGTFENPFFNNKKLSIIRKEVWTKEQLEKGALFTHSEYVCAYIFKENPDAEVLLVTIINSKLKCSVQALIDGLEYLMQENVDIINLSIGDEYRNHKELEQVCKRAYDSGILIIAAHSNSNVEATYPAIFPFVLSVRCVDSAERTDILTYNEGMNELCFSSSYFSIYHLGVPKLIPGNSFANAKITGLLSHYKQDYKKFLDFFEKSPLNQHYPYSKLKSKKSLFLSNRLGDSLEERFINEVTTTVFCAEFIEEVGNLDRNHPNISPWDILFIDCNSFVEIEPYKQTILQLLEGLPDKEIILRYPLFSLYERIGQHISQHKCIQQLFI</sequence>
<accession>A0A1M7Y8Z3</accession>
<dbReference type="RefSeq" id="WP_073588839.1">
    <property type="nucleotide sequence ID" value="NZ_FRFD01000006.1"/>
</dbReference>
<gene>
    <name evidence="2" type="ORF">SAMN02745217_02127</name>
</gene>